<dbReference type="PANTHER" id="PTHR43846:SF1">
    <property type="entry name" value="TRNA URIDINE(34) HYDROXYLASE"/>
    <property type="match status" value="1"/>
</dbReference>
<comment type="caution">
    <text evidence="4">The sequence shown here is derived from an EMBL/GenBank/DDBJ whole genome shotgun (WGS) entry which is preliminary data.</text>
</comment>
<name>A0A0M0JSN7_9EUKA</name>
<protein>
    <submittedName>
        <fullName evidence="4">Rhodanese-like protein</fullName>
    </submittedName>
</protein>
<keyword evidence="1" id="KW-0175">Coiled coil</keyword>
<dbReference type="SUPFAM" id="SSF52821">
    <property type="entry name" value="Rhodanese/Cell cycle control phosphatase"/>
    <property type="match status" value="1"/>
</dbReference>
<evidence type="ECO:0000313" key="5">
    <source>
        <dbReference type="Proteomes" id="UP000037460"/>
    </source>
</evidence>
<accession>A0A0M0JSN7</accession>
<feature type="region of interest" description="Disordered" evidence="2">
    <location>
        <begin position="377"/>
        <end position="407"/>
    </location>
</feature>
<dbReference type="Proteomes" id="UP000037460">
    <property type="component" value="Unassembled WGS sequence"/>
</dbReference>
<evidence type="ECO:0000259" key="3">
    <source>
        <dbReference type="PROSITE" id="PS50206"/>
    </source>
</evidence>
<evidence type="ECO:0000313" key="4">
    <source>
        <dbReference type="EMBL" id="KOO29322.1"/>
    </source>
</evidence>
<dbReference type="SMART" id="SM00450">
    <property type="entry name" value="RHOD"/>
    <property type="match status" value="1"/>
</dbReference>
<dbReference type="InterPro" id="IPR036873">
    <property type="entry name" value="Rhodanese-like_dom_sf"/>
</dbReference>
<dbReference type="AlphaFoldDB" id="A0A0M0JSN7"/>
<dbReference type="InterPro" id="IPR040503">
    <property type="entry name" value="TRHO_N"/>
</dbReference>
<reference evidence="5" key="1">
    <citation type="journal article" date="2015" name="PLoS Genet.">
        <title>Genome Sequence and Transcriptome Analyses of Chrysochromulina tobin: Metabolic Tools for Enhanced Algal Fitness in the Prominent Order Prymnesiales (Haptophyceae).</title>
        <authorList>
            <person name="Hovde B.T."/>
            <person name="Deodato C.R."/>
            <person name="Hunsperger H.M."/>
            <person name="Ryken S.A."/>
            <person name="Yost W."/>
            <person name="Jha R.K."/>
            <person name="Patterson J."/>
            <person name="Monnat R.J. Jr."/>
            <person name="Barlow S.B."/>
            <person name="Starkenburg S.R."/>
            <person name="Cattolico R.A."/>
        </authorList>
    </citation>
    <scope>NUCLEOTIDE SEQUENCE</scope>
    <source>
        <strain evidence="5">CCMP291</strain>
    </source>
</reference>
<gene>
    <name evidence="4" type="ORF">Ctob_002196</name>
</gene>
<dbReference type="EMBL" id="JWZX01002432">
    <property type="protein sequence ID" value="KOO29322.1"/>
    <property type="molecule type" value="Genomic_DNA"/>
</dbReference>
<keyword evidence="5" id="KW-1185">Reference proteome</keyword>
<feature type="coiled-coil region" evidence="1">
    <location>
        <begin position="164"/>
        <end position="191"/>
    </location>
</feature>
<feature type="domain" description="Rhodanese" evidence="3">
    <location>
        <begin position="255"/>
        <end position="381"/>
    </location>
</feature>
<dbReference type="Gene3D" id="3.40.250.10">
    <property type="entry name" value="Rhodanese-like domain"/>
    <property type="match status" value="1"/>
</dbReference>
<evidence type="ECO:0000256" key="2">
    <source>
        <dbReference type="SAM" id="MobiDB-lite"/>
    </source>
</evidence>
<dbReference type="PROSITE" id="PS50206">
    <property type="entry name" value="RHODANESE_3"/>
    <property type="match status" value="1"/>
</dbReference>
<dbReference type="Pfam" id="PF17773">
    <property type="entry name" value="UPF0176_N"/>
    <property type="match status" value="1"/>
</dbReference>
<organism evidence="4 5">
    <name type="scientific">Chrysochromulina tobinii</name>
    <dbReference type="NCBI Taxonomy" id="1460289"/>
    <lineage>
        <taxon>Eukaryota</taxon>
        <taxon>Haptista</taxon>
        <taxon>Haptophyta</taxon>
        <taxon>Prymnesiophyceae</taxon>
        <taxon>Prymnesiales</taxon>
        <taxon>Chrysochromulinaceae</taxon>
        <taxon>Chrysochromulina</taxon>
    </lineage>
</organism>
<evidence type="ECO:0000256" key="1">
    <source>
        <dbReference type="SAM" id="Coils"/>
    </source>
</evidence>
<proteinExistence type="predicted"/>
<dbReference type="PANTHER" id="PTHR43846">
    <property type="entry name" value="UPF0176 PROTEIN YCEA"/>
    <property type="match status" value="1"/>
</dbReference>
<dbReference type="InterPro" id="IPR001763">
    <property type="entry name" value="Rhodanese-like_dom"/>
</dbReference>
<sequence>MLCGTPSGGASTSLSIHFERPVRPYLSRPGRKQVIEVPSSASLDNLRAALAPRLTVDPALFRLFHGKREIASDADLRQLLSIAAERSVEPQLRVAEPEDVILPPVDAETGAPPPPGMPTETLQMISFFAFHPTAASTEEVEALVHRLDELLVQLGALGTIYVACEGVNAQLAVAQSQLERLREGLREAGAALGRPEIGRIVLNLGETVAVGSEPPFRKRVVKSRAQILTDGLWNPLDWQSAGEDVTPDQWDMALQQEGAVLLDCRNLYESKVGTFVVARKGAMARAAMGGAETEAAEVAAEDAAEVAAEPLGTDTFAQSWDVLRKRLAEVPKDAPILTFCTGGIRCVKVNAFLEQELGFHNTKKLQHGIVGYLRHKREQQEKEEEERRQQKAPPPMDGSSRTSAWRGANFVFDRRTLVGDALDDTEPS</sequence>
<dbReference type="OrthoDB" id="25002at2759"/>
<dbReference type="Gene3D" id="3.30.70.100">
    <property type="match status" value="1"/>
</dbReference>